<dbReference type="Proteomes" id="UP000805704">
    <property type="component" value="Chromosome 6"/>
</dbReference>
<name>A0ACB7EI10_NIBAL</name>
<dbReference type="EMBL" id="CM024794">
    <property type="protein sequence ID" value="KAG8001859.1"/>
    <property type="molecule type" value="Genomic_DNA"/>
</dbReference>
<keyword evidence="2" id="KW-1185">Reference proteome</keyword>
<comment type="caution">
    <text evidence="1">The sequence shown here is derived from an EMBL/GenBank/DDBJ whole genome shotgun (WGS) entry which is preliminary data.</text>
</comment>
<evidence type="ECO:0000313" key="2">
    <source>
        <dbReference type="Proteomes" id="UP000805704"/>
    </source>
</evidence>
<evidence type="ECO:0000313" key="1">
    <source>
        <dbReference type="EMBL" id="KAG8001859.1"/>
    </source>
</evidence>
<organism evidence="1 2">
    <name type="scientific">Nibea albiflora</name>
    <name type="common">Yellow drum</name>
    <name type="synonym">Corvina albiflora</name>
    <dbReference type="NCBI Taxonomy" id="240163"/>
    <lineage>
        <taxon>Eukaryota</taxon>
        <taxon>Metazoa</taxon>
        <taxon>Chordata</taxon>
        <taxon>Craniata</taxon>
        <taxon>Vertebrata</taxon>
        <taxon>Euteleostomi</taxon>
        <taxon>Actinopterygii</taxon>
        <taxon>Neopterygii</taxon>
        <taxon>Teleostei</taxon>
        <taxon>Neoteleostei</taxon>
        <taxon>Acanthomorphata</taxon>
        <taxon>Eupercaria</taxon>
        <taxon>Sciaenidae</taxon>
        <taxon>Nibea</taxon>
    </lineage>
</organism>
<sequence length="102" mass="11280">MRAIRLAPSFSQMSSDPVNQSQTAQPGDSHSGIEVEKCFCVTPAEGSGFMEGVELTDEQSSSVHSVPHRRVPRLRRDMSPSSMKKETERIAKIFAAHFDDSQ</sequence>
<gene>
    <name evidence="1" type="ORF">GBF38_012092</name>
</gene>
<protein>
    <submittedName>
        <fullName evidence="1">Uncharacterized protein</fullName>
    </submittedName>
</protein>
<proteinExistence type="predicted"/>
<accession>A0ACB7EI10</accession>
<reference evidence="1" key="1">
    <citation type="submission" date="2020-04" db="EMBL/GenBank/DDBJ databases">
        <title>A chromosome-scale assembly and high-density genetic map of the yellow drum (Nibea albiflora) genome.</title>
        <authorList>
            <person name="Xu D."/>
            <person name="Zhang W."/>
            <person name="Chen R."/>
            <person name="Tan P."/>
            <person name="Wang L."/>
            <person name="Song H."/>
            <person name="Tian L."/>
            <person name="Zhu Q."/>
            <person name="Wang B."/>
        </authorList>
    </citation>
    <scope>NUCLEOTIDE SEQUENCE</scope>
    <source>
        <strain evidence="1">ZJHYS-2018</strain>
    </source>
</reference>